<evidence type="ECO:0000313" key="2">
    <source>
        <dbReference type="EMBL" id="ELP31235.1"/>
    </source>
</evidence>
<proteinExistence type="predicted"/>
<dbReference type="AlphaFoldDB" id="L7CBK1"/>
<protein>
    <submittedName>
        <fullName evidence="2">Uncharacterized protein</fullName>
    </submittedName>
</protein>
<reference evidence="2 3" key="1">
    <citation type="journal article" date="2013" name="Mar. Genomics">
        <title>Expression of sulfatases in Rhodopirellula baltica and the diversity of sulfatases in the genus Rhodopirellula.</title>
        <authorList>
            <person name="Wegner C.E."/>
            <person name="Richter-Heitmann T."/>
            <person name="Klindworth A."/>
            <person name="Klockow C."/>
            <person name="Richter M."/>
            <person name="Achstetter T."/>
            <person name="Glockner F.O."/>
            <person name="Harder J."/>
        </authorList>
    </citation>
    <scope>NUCLEOTIDE SEQUENCE [LARGE SCALE GENOMIC DNA]</scope>
    <source>
        <strain evidence="2 3">SWK14</strain>
    </source>
</reference>
<sequence>MAGSLAEATDMDEVLATTHPPKTARRISLAQRKETCDLFCDVEVGMGFGGMEDGVAIGLRRLCGLG</sequence>
<dbReference type="EMBL" id="AMWG01000132">
    <property type="protein sequence ID" value="ELP31235.1"/>
    <property type="molecule type" value="Genomic_DNA"/>
</dbReference>
<evidence type="ECO:0000256" key="1">
    <source>
        <dbReference type="SAM" id="MobiDB-lite"/>
    </source>
</evidence>
<feature type="region of interest" description="Disordered" evidence="1">
    <location>
        <begin position="1"/>
        <end position="21"/>
    </location>
</feature>
<name>L7CBK1_RHOBT</name>
<accession>L7CBK1</accession>
<dbReference type="PATRIC" id="fig|993516.3.peg.5313"/>
<comment type="caution">
    <text evidence="2">The sequence shown here is derived from an EMBL/GenBank/DDBJ whole genome shotgun (WGS) entry which is preliminary data.</text>
</comment>
<dbReference type="Proteomes" id="UP000010959">
    <property type="component" value="Unassembled WGS sequence"/>
</dbReference>
<gene>
    <name evidence="2" type="ORF">RBSWK_04973</name>
</gene>
<organism evidence="2 3">
    <name type="scientific">Rhodopirellula baltica SWK14</name>
    <dbReference type="NCBI Taxonomy" id="993516"/>
    <lineage>
        <taxon>Bacteria</taxon>
        <taxon>Pseudomonadati</taxon>
        <taxon>Planctomycetota</taxon>
        <taxon>Planctomycetia</taxon>
        <taxon>Pirellulales</taxon>
        <taxon>Pirellulaceae</taxon>
        <taxon>Rhodopirellula</taxon>
    </lineage>
</organism>
<evidence type="ECO:0000313" key="3">
    <source>
        <dbReference type="Proteomes" id="UP000010959"/>
    </source>
</evidence>